<reference evidence="2 3" key="1">
    <citation type="submission" date="2019-08" db="EMBL/GenBank/DDBJ databases">
        <title>The genome of the soybean aphid Biotype 1, its phylome, world population structure and adaptation to the North American continent.</title>
        <authorList>
            <person name="Giordano R."/>
            <person name="Donthu R.K."/>
            <person name="Hernandez A.G."/>
            <person name="Wright C.L."/>
            <person name="Zimin A.V."/>
        </authorList>
    </citation>
    <scope>NUCLEOTIDE SEQUENCE [LARGE SCALE GENOMIC DNA]</scope>
    <source>
        <tissue evidence="2">Whole aphids</tissue>
    </source>
</reference>
<accession>A0A6G0SYM6</accession>
<name>A0A6G0SYM6_APHGL</name>
<dbReference type="EMBL" id="VYZN01000178">
    <property type="protein sequence ID" value="KAE9523195.1"/>
    <property type="molecule type" value="Genomic_DNA"/>
</dbReference>
<evidence type="ECO:0000259" key="1">
    <source>
        <dbReference type="Pfam" id="PF00078"/>
    </source>
</evidence>
<protein>
    <recommendedName>
        <fullName evidence="1">Reverse transcriptase domain-containing protein</fullName>
    </recommendedName>
</protein>
<dbReference type="Proteomes" id="UP000475862">
    <property type="component" value="Unassembled WGS sequence"/>
</dbReference>
<dbReference type="OrthoDB" id="8059740at2759"/>
<dbReference type="Pfam" id="PF00078">
    <property type="entry name" value="RVT_1"/>
    <property type="match status" value="1"/>
</dbReference>
<dbReference type="InterPro" id="IPR000477">
    <property type="entry name" value="RT_dom"/>
</dbReference>
<evidence type="ECO:0000313" key="3">
    <source>
        <dbReference type="Proteomes" id="UP000475862"/>
    </source>
</evidence>
<proteinExistence type="predicted"/>
<feature type="domain" description="Reverse transcriptase" evidence="1">
    <location>
        <begin position="136"/>
        <end position="220"/>
    </location>
</feature>
<sequence length="409" mass="47094">MVDLDLQEQRRAMKASYRRINTTADGREHRRAEYNRIRNAFVKLLRTEKKKSWRKFAGEINDDQHHAPSALKKADGEYTTTLKETLQLLLNTLIPSDPADLGLLQEPRKDRMPNRPTTEIENIVANQILKNDGEDYAHWVAYADDIVILVAGNTRIEIIERTEQHLLDLIQWAGRYGLKFSSAKSMGMPLKGGLSPGFYIQFGEDRIKTVDSVKYLGIVIDQDFKYKTQIDNVIHKQTAEFSRLRSTIGTDWGAKFNTALLLYKNHLWIARGQRIPLLAVAGAYRTSATEGLQVTTGLRPLDLQILWEGTRQETKRGVITQEDQEALRTEIISIWQKRWYRNSATKLHQLGLKNSPDCRCQQGPDNPEHAIYNCTRNAEPREYLKRALEEEGERWLCNPSVLIKIKKIL</sequence>
<organism evidence="2 3">
    <name type="scientific">Aphis glycines</name>
    <name type="common">Soybean aphid</name>
    <dbReference type="NCBI Taxonomy" id="307491"/>
    <lineage>
        <taxon>Eukaryota</taxon>
        <taxon>Metazoa</taxon>
        <taxon>Ecdysozoa</taxon>
        <taxon>Arthropoda</taxon>
        <taxon>Hexapoda</taxon>
        <taxon>Insecta</taxon>
        <taxon>Pterygota</taxon>
        <taxon>Neoptera</taxon>
        <taxon>Paraneoptera</taxon>
        <taxon>Hemiptera</taxon>
        <taxon>Sternorrhyncha</taxon>
        <taxon>Aphidomorpha</taxon>
        <taxon>Aphidoidea</taxon>
        <taxon>Aphididae</taxon>
        <taxon>Aphidini</taxon>
        <taxon>Aphis</taxon>
        <taxon>Aphis</taxon>
    </lineage>
</organism>
<comment type="caution">
    <text evidence="2">The sequence shown here is derived from an EMBL/GenBank/DDBJ whole genome shotgun (WGS) entry which is preliminary data.</text>
</comment>
<evidence type="ECO:0000313" key="2">
    <source>
        <dbReference type="EMBL" id="KAE9523195.1"/>
    </source>
</evidence>
<keyword evidence="3" id="KW-1185">Reference proteome</keyword>
<dbReference type="AlphaFoldDB" id="A0A6G0SYM6"/>
<gene>
    <name evidence="2" type="ORF">AGLY_016428</name>
</gene>